<dbReference type="Gene3D" id="3.30.70.360">
    <property type="match status" value="1"/>
</dbReference>
<evidence type="ECO:0000256" key="1">
    <source>
        <dbReference type="SAM" id="MobiDB-lite"/>
    </source>
</evidence>
<dbReference type="GO" id="GO:0016805">
    <property type="term" value="F:dipeptidase activity"/>
    <property type="evidence" value="ECO:0007669"/>
    <property type="project" value="TreeGrafter"/>
</dbReference>
<evidence type="ECO:0000313" key="3">
    <source>
        <dbReference type="EMBL" id="HJC84043.1"/>
    </source>
</evidence>
<dbReference type="SUPFAM" id="SSF53187">
    <property type="entry name" value="Zn-dependent exopeptidases"/>
    <property type="match status" value="1"/>
</dbReference>
<dbReference type="Pfam" id="PF01546">
    <property type="entry name" value="Peptidase_M20"/>
    <property type="match status" value="1"/>
</dbReference>
<dbReference type="EMBL" id="DWVP01000001">
    <property type="protein sequence ID" value="HJC84043.1"/>
    <property type="molecule type" value="Genomic_DNA"/>
</dbReference>
<dbReference type="InterPro" id="IPR036264">
    <property type="entry name" value="Bact_exopeptidase_dim_dom"/>
</dbReference>
<dbReference type="SUPFAM" id="SSF55031">
    <property type="entry name" value="Bacterial exopeptidase dimerisation domain"/>
    <property type="match status" value="1"/>
</dbReference>
<dbReference type="NCBIfam" id="TIGR01891">
    <property type="entry name" value="amidohydrolases"/>
    <property type="match status" value="1"/>
</dbReference>
<feature type="region of interest" description="Disordered" evidence="1">
    <location>
        <begin position="1"/>
        <end position="23"/>
    </location>
</feature>
<dbReference type="PANTHER" id="PTHR30575:SF3">
    <property type="entry name" value="PEPTIDASE M20 DIMERISATION DOMAIN-CONTAINING PROTEIN"/>
    <property type="match status" value="1"/>
</dbReference>
<dbReference type="InterPro" id="IPR011650">
    <property type="entry name" value="Peptidase_M20_dimer"/>
</dbReference>
<dbReference type="Pfam" id="PF07687">
    <property type="entry name" value="M20_dimer"/>
    <property type="match status" value="1"/>
</dbReference>
<evidence type="ECO:0000259" key="2">
    <source>
        <dbReference type="Pfam" id="PF07687"/>
    </source>
</evidence>
<dbReference type="InterPro" id="IPR017439">
    <property type="entry name" value="Amidohydrolase"/>
</dbReference>
<proteinExistence type="predicted"/>
<accession>A0A9D2TNV2</accession>
<comment type="caution">
    <text evidence="3">The sequence shown here is derived from an EMBL/GenBank/DDBJ whole genome shotgun (WGS) entry which is preliminary data.</text>
</comment>
<protein>
    <submittedName>
        <fullName evidence="3">Amidohydrolase</fullName>
    </submittedName>
</protein>
<sequence length="479" mass="51009">MDEHLRPSSGSGRDDLSRPLPPSPHYLEVLRQETSARRHQVAHPGTGFAGAGDALHRRLERHVDELRQELVALMLDLGENPETAFEEHRSVAALAEVLERHGIEAKVGVYGLETALRAELPALGEVPADGTAGTVRTVDTGGDEVPTPTLAVLAEYDALPGLGHACGHNTIAAMGLGAFLALAALRAEDPTAVPWRIVLLGTPAEEGHTGKEYMAREGAFDDIDMAVMAHGYGEDVADQLWIGRRTLTVSFHGHSAHASAQPFAGRNALDAASLFYQGLGLLRQQTPPGDRIHAIIRQGGEQASVIPSFAQLEVYVRSPAPVTLRDLSSRVEDVAHGAALMAGTGVTLAWDEHPPSLPVRSNQALTGSWVRAQRRRGREPLPRGVVSETIAASTDFGNVSYRIPGMHPLIQVSESDVALHTREFAAATTSRRGRNAVVDGAYGLAATLLDVQHDEALAAEVLAEFEAAGGALDVPGFFD</sequence>
<dbReference type="AlphaFoldDB" id="A0A9D2TNV2"/>
<gene>
    <name evidence="3" type="ORF">H9751_00525</name>
</gene>
<dbReference type="Gene3D" id="3.40.630.10">
    <property type="entry name" value="Zn peptidases"/>
    <property type="match status" value="1"/>
</dbReference>
<organism evidence="3 4">
    <name type="scientific">Candidatus Corynebacterium faecigallinarum</name>
    <dbReference type="NCBI Taxonomy" id="2838528"/>
    <lineage>
        <taxon>Bacteria</taxon>
        <taxon>Bacillati</taxon>
        <taxon>Actinomycetota</taxon>
        <taxon>Actinomycetes</taxon>
        <taxon>Mycobacteriales</taxon>
        <taxon>Corynebacteriaceae</taxon>
        <taxon>Corynebacterium</taxon>
    </lineage>
</organism>
<evidence type="ECO:0000313" key="4">
    <source>
        <dbReference type="Proteomes" id="UP000823858"/>
    </source>
</evidence>
<reference evidence="3" key="2">
    <citation type="submission" date="2021-04" db="EMBL/GenBank/DDBJ databases">
        <authorList>
            <person name="Gilroy R."/>
        </authorList>
    </citation>
    <scope>NUCLEOTIDE SEQUENCE</scope>
    <source>
        <strain evidence="3">ChiHjej13B12-4958</strain>
    </source>
</reference>
<dbReference type="Proteomes" id="UP000823858">
    <property type="component" value="Unassembled WGS sequence"/>
</dbReference>
<dbReference type="InterPro" id="IPR052030">
    <property type="entry name" value="Peptidase_M20/M20A_hydrolases"/>
</dbReference>
<dbReference type="FunFam" id="3.30.70.360:FF:000004">
    <property type="entry name" value="Peptidase M20 domain-containing protein 2"/>
    <property type="match status" value="1"/>
</dbReference>
<name>A0A9D2TNV2_9CORY</name>
<dbReference type="GO" id="GO:0046657">
    <property type="term" value="P:folic acid catabolic process"/>
    <property type="evidence" value="ECO:0007669"/>
    <property type="project" value="TreeGrafter"/>
</dbReference>
<feature type="compositionally biased region" description="Basic and acidic residues" evidence="1">
    <location>
        <begin position="1"/>
        <end position="17"/>
    </location>
</feature>
<dbReference type="GO" id="GO:0071713">
    <property type="term" value="F:para-aminobenzoyl-glutamate hydrolase activity"/>
    <property type="evidence" value="ECO:0007669"/>
    <property type="project" value="TreeGrafter"/>
</dbReference>
<dbReference type="GO" id="GO:0005737">
    <property type="term" value="C:cytoplasm"/>
    <property type="evidence" value="ECO:0007669"/>
    <property type="project" value="TreeGrafter"/>
</dbReference>
<feature type="domain" description="Peptidase M20 dimerisation" evidence="2">
    <location>
        <begin position="245"/>
        <end position="335"/>
    </location>
</feature>
<dbReference type="InterPro" id="IPR002933">
    <property type="entry name" value="Peptidase_M20"/>
</dbReference>
<reference evidence="3" key="1">
    <citation type="journal article" date="2021" name="PeerJ">
        <title>Extensive microbial diversity within the chicken gut microbiome revealed by metagenomics and culture.</title>
        <authorList>
            <person name="Gilroy R."/>
            <person name="Ravi A."/>
            <person name="Getino M."/>
            <person name="Pursley I."/>
            <person name="Horton D.L."/>
            <person name="Alikhan N.F."/>
            <person name="Baker D."/>
            <person name="Gharbi K."/>
            <person name="Hall N."/>
            <person name="Watson M."/>
            <person name="Adriaenssens E.M."/>
            <person name="Foster-Nyarko E."/>
            <person name="Jarju S."/>
            <person name="Secka A."/>
            <person name="Antonio M."/>
            <person name="Oren A."/>
            <person name="Chaudhuri R.R."/>
            <person name="La Ragione R."/>
            <person name="Hildebrand F."/>
            <person name="Pallen M.J."/>
        </authorList>
    </citation>
    <scope>NUCLEOTIDE SEQUENCE</scope>
    <source>
        <strain evidence="3">ChiHjej13B12-4958</strain>
    </source>
</reference>
<dbReference type="PANTHER" id="PTHR30575">
    <property type="entry name" value="PEPTIDASE M20"/>
    <property type="match status" value="1"/>
</dbReference>